<dbReference type="Gene3D" id="3.20.20.80">
    <property type="entry name" value="Glycosidases"/>
    <property type="match status" value="1"/>
</dbReference>
<dbReference type="InterPro" id="IPR017853">
    <property type="entry name" value="GH"/>
</dbReference>
<dbReference type="CDD" id="cd14752">
    <property type="entry name" value="GH31_N"/>
    <property type="match status" value="1"/>
</dbReference>
<dbReference type="Gene3D" id="2.60.40.1760">
    <property type="entry name" value="glycosyl hydrolase (family 31)"/>
    <property type="match status" value="1"/>
</dbReference>
<evidence type="ECO:0000259" key="19">
    <source>
        <dbReference type="Pfam" id="PF13802"/>
    </source>
</evidence>
<evidence type="ECO:0000259" key="20">
    <source>
        <dbReference type="Pfam" id="PF21365"/>
    </source>
</evidence>
<evidence type="ECO:0000256" key="4">
    <source>
        <dbReference type="ARBA" id="ARBA00012744"/>
    </source>
</evidence>
<evidence type="ECO:0000313" key="22">
    <source>
        <dbReference type="Proteomes" id="UP000054007"/>
    </source>
</evidence>
<keyword evidence="12" id="KW-0961">Cell wall biogenesis/degradation</keyword>
<dbReference type="STRING" id="1314674.A0A0D7AXI7"/>
<dbReference type="InterPro" id="IPR030459">
    <property type="entry name" value="Glyco_hydro_31_CS"/>
</dbReference>
<keyword evidence="11 15" id="KW-0326">Glycosidase</keyword>
<feature type="signal peptide" evidence="17">
    <location>
        <begin position="1"/>
        <end position="17"/>
    </location>
</feature>
<dbReference type="InterPro" id="IPR013780">
    <property type="entry name" value="Glyco_hydro_b"/>
</dbReference>
<evidence type="ECO:0000256" key="17">
    <source>
        <dbReference type="SAM" id="SignalP"/>
    </source>
</evidence>
<gene>
    <name evidence="21" type="ORF">CYLTODRAFT_426519</name>
</gene>
<evidence type="ECO:0000256" key="1">
    <source>
        <dbReference type="ARBA" id="ARBA00000448"/>
    </source>
</evidence>
<dbReference type="EC" id="3.2.1.21" evidence="4"/>
<evidence type="ECO:0000256" key="8">
    <source>
        <dbReference type="ARBA" id="ARBA00022801"/>
    </source>
</evidence>
<evidence type="ECO:0000256" key="7">
    <source>
        <dbReference type="ARBA" id="ARBA00022729"/>
    </source>
</evidence>
<evidence type="ECO:0000256" key="5">
    <source>
        <dbReference type="ARBA" id="ARBA00014002"/>
    </source>
</evidence>
<dbReference type="PANTHER" id="PTHR22762:SF67">
    <property type="entry name" value="ALPHA_BETA-GLUCOSIDASE AGDC-RELATED"/>
    <property type="match status" value="1"/>
</dbReference>
<dbReference type="Proteomes" id="UP000054007">
    <property type="component" value="Unassembled WGS sequence"/>
</dbReference>
<dbReference type="PANTHER" id="PTHR22762">
    <property type="entry name" value="ALPHA-GLUCOSIDASE"/>
    <property type="match status" value="1"/>
</dbReference>
<feature type="domain" description="Glycosyl hydrolase family 31 C-terminal" evidence="20">
    <location>
        <begin position="666"/>
        <end position="754"/>
    </location>
</feature>
<dbReference type="Gene3D" id="2.60.40.1180">
    <property type="entry name" value="Golgi alpha-mannosidase II"/>
    <property type="match status" value="2"/>
</dbReference>
<dbReference type="InterPro" id="IPR025887">
    <property type="entry name" value="Glyco_hydro_31_N_dom"/>
</dbReference>
<feature type="domain" description="Glycoside hydrolase family 31 TIM barrel" evidence="18">
    <location>
        <begin position="269"/>
        <end position="658"/>
    </location>
</feature>
<dbReference type="GO" id="GO:0030246">
    <property type="term" value="F:carbohydrate binding"/>
    <property type="evidence" value="ECO:0007669"/>
    <property type="project" value="InterPro"/>
</dbReference>
<keyword evidence="13" id="KW-0624">Polysaccharide degradation</keyword>
<name>A0A0D7AXI7_9AGAR</name>
<dbReference type="Pfam" id="PF13802">
    <property type="entry name" value="Gal_mutarotas_2"/>
    <property type="match status" value="1"/>
</dbReference>
<evidence type="ECO:0000256" key="6">
    <source>
        <dbReference type="ARBA" id="ARBA00022525"/>
    </source>
</evidence>
<dbReference type="GO" id="GO:0008422">
    <property type="term" value="F:beta-glucosidase activity"/>
    <property type="evidence" value="ECO:0007669"/>
    <property type="project" value="UniProtKB-EC"/>
</dbReference>
<evidence type="ECO:0000256" key="2">
    <source>
        <dbReference type="ARBA" id="ARBA00004613"/>
    </source>
</evidence>
<dbReference type="GO" id="GO:0000272">
    <property type="term" value="P:polysaccharide catabolic process"/>
    <property type="evidence" value="ECO:0007669"/>
    <property type="project" value="UniProtKB-KW"/>
</dbReference>
<evidence type="ECO:0000256" key="9">
    <source>
        <dbReference type="ARBA" id="ARBA00023180"/>
    </source>
</evidence>
<dbReference type="InterPro" id="IPR030458">
    <property type="entry name" value="Glyco_hydro_31_AS"/>
</dbReference>
<evidence type="ECO:0000256" key="10">
    <source>
        <dbReference type="ARBA" id="ARBA00023277"/>
    </source>
</evidence>
<keyword evidence="7 17" id="KW-0732">Signal</keyword>
<dbReference type="OrthoDB" id="5839090at2759"/>
<evidence type="ECO:0000256" key="13">
    <source>
        <dbReference type="ARBA" id="ARBA00023326"/>
    </source>
</evidence>
<evidence type="ECO:0000256" key="16">
    <source>
        <dbReference type="SAM" id="MobiDB-lite"/>
    </source>
</evidence>
<dbReference type="SUPFAM" id="SSF74650">
    <property type="entry name" value="Galactose mutarotase-like"/>
    <property type="match status" value="1"/>
</dbReference>
<accession>A0A0D7AXI7</accession>
<evidence type="ECO:0000256" key="15">
    <source>
        <dbReference type="RuleBase" id="RU361185"/>
    </source>
</evidence>
<dbReference type="GO" id="GO:0090599">
    <property type="term" value="F:alpha-glucosidase activity"/>
    <property type="evidence" value="ECO:0007669"/>
    <property type="project" value="UniProtKB-ARBA"/>
</dbReference>
<keyword evidence="9" id="KW-0325">Glycoprotein</keyword>
<dbReference type="PROSITE" id="PS00707">
    <property type="entry name" value="GLYCOSYL_HYDROL_F31_2"/>
    <property type="match status" value="1"/>
</dbReference>
<comment type="catalytic activity">
    <reaction evidence="1">
        <text>Hydrolysis of terminal, non-reducing beta-D-glucosyl residues with release of beta-D-glucose.</text>
        <dbReference type="EC" id="3.2.1.21"/>
    </reaction>
</comment>
<keyword evidence="22" id="KW-1185">Reference proteome</keyword>
<dbReference type="CDD" id="cd06602">
    <property type="entry name" value="GH31_MGAM_SI_GAA"/>
    <property type="match status" value="1"/>
</dbReference>
<reference evidence="21 22" key="1">
    <citation type="journal article" date="2015" name="Fungal Genet. Biol.">
        <title>Evolution of novel wood decay mechanisms in Agaricales revealed by the genome sequences of Fistulina hepatica and Cylindrobasidium torrendii.</title>
        <authorList>
            <person name="Floudas D."/>
            <person name="Held B.W."/>
            <person name="Riley R."/>
            <person name="Nagy L.G."/>
            <person name="Koehler G."/>
            <person name="Ransdell A.S."/>
            <person name="Younus H."/>
            <person name="Chow J."/>
            <person name="Chiniquy J."/>
            <person name="Lipzen A."/>
            <person name="Tritt A."/>
            <person name="Sun H."/>
            <person name="Haridas S."/>
            <person name="LaButti K."/>
            <person name="Ohm R.A."/>
            <person name="Kues U."/>
            <person name="Blanchette R.A."/>
            <person name="Grigoriev I.V."/>
            <person name="Minto R.E."/>
            <person name="Hibbett D.S."/>
        </authorList>
    </citation>
    <scope>NUCLEOTIDE SEQUENCE [LARGE SCALE GENOMIC DNA]</scope>
    <source>
        <strain evidence="21 22">FP15055 ss-10</strain>
    </source>
</reference>
<dbReference type="Pfam" id="PF21365">
    <property type="entry name" value="Glyco_hydro_31_3rd"/>
    <property type="match status" value="1"/>
</dbReference>
<evidence type="ECO:0000256" key="3">
    <source>
        <dbReference type="ARBA" id="ARBA00007806"/>
    </source>
</evidence>
<dbReference type="SUPFAM" id="SSF51445">
    <property type="entry name" value="(Trans)glycosidases"/>
    <property type="match status" value="1"/>
</dbReference>
<feature type="domain" description="Glycoside hydrolase family 31 N-terminal" evidence="19">
    <location>
        <begin position="105"/>
        <end position="219"/>
    </location>
</feature>
<dbReference type="SUPFAM" id="SSF51011">
    <property type="entry name" value="Glycosyl hydrolase domain"/>
    <property type="match status" value="1"/>
</dbReference>
<dbReference type="InterPro" id="IPR048395">
    <property type="entry name" value="Glyco_hydro_31_C"/>
</dbReference>
<feature type="chain" id="PRO_5002316754" description="Probable alpha/beta-glucosidase agdC" evidence="17">
    <location>
        <begin position="18"/>
        <end position="876"/>
    </location>
</feature>
<evidence type="ECO:0000256" key="11">
    <source>
        <dbReference type="ARBA" id="ARBA00023295"/>
    </source>
</evidence>
<dbReference type="EMBL" id="KN880735">
    <property type="protein sequence ID" value="KIY62937.1"/>
    <property type="molecule type" value="Genomic_DNA"/>
</dbReference>
<evidence type="ECO:0000259" key="18">
    <source>
        <dbReference type="Pfam" id="PF01055"/>
    </source>
</evidence>
<protein>
    <recommendedName>
        <fullName evidence="5">Probable alpha/beta-glucosidase agdC</fullName>
        <ecNumber evidence="4">3.2.1.21</ecNumber>
    </recommendedName>
</protein>
<keyword evidence="8 15" id="KW-0378">Hydrolase</keyword>
<feature type="region of interest" description="Disordered" evidence="16">
    <location>
        <begin position="453"/>
        <end position="475"/>
    </location>
</feature>
<comment type="subcellular location">
    <subcellularLocation>
        <location evidence="2">Secreted</location>
    </subcellularLocation>
</comment>
<proteinExistence type="inferred from homology"/>
<sequence>MFTRGISLAVLAGVAVAEWTDPAVLDACGGYTLENPQTQGSTFTADLTSAGECAVYGKDIPQLSLLVEYETDTRIHLKITDASADRYEVPEEIFPRPQASGNASAETAAIQFNYTENPFAFTIYRTSTSEVLFSTASHPLIYESQFLHVKTSLPDNANIYGLGEHTDPFRLPEVNTTRTMWNRDAYGVPNATNLYGDHPIYFEQRTTGSHGVFLLNSNGMDVKLNTTEQDGTTLEYNVIGGVLDFYFLAGSETSPLELTKQYADLVGKPAEVPYWGFGSHQCRFGYKDFVDVAGVISNYSASDIPLETMWIDIDYMQGRRIMTVDPDYFPMDRVREIVSYLHEHDQKFILMTDPAVAVDEEYGAYARGTEMDIWIKQPDGSATIGLVWPGVTVYPDWFHPNIQEYWDNEFTLFYNPEDGLDIDGVWIDMNEPANFCVLPCTDPYEQAVNQTLPPPRLTSPPDHDTPIFTDAPAPRRKRADNLLNPEYEIENAAGDISSKTAWTNATHANGLVEYNTHNLYGHMMSTTTQKAMLNRRPDVRTLIITRSTFAGAGTSVGKWLGDNLSTWWHYRNSIAGILGFASIYQIPMVGADICGFGANTTETLCARWAMLGAFYPFMRNHNGDTSISQEYYRWDTVAEAARNALDIRYRLIDYIYTAFHQASLDGTPVLQPLWFQYPSDANTYPLDLQFFFGDSVLVSPVTEENSTTVDIYLPEDVFYDFTTFETIQGNGSVVTLPEVGFTEIPVYIRGGKIVPLRIESASTTAELREKPFELIVAVGKNGTASGSLYLDDGESLQQSATSFIQFDYQNGLLTANGTFDYQTDLSITQVRILGVDGNVTATSEDGSALSTSTDGDSIVVPLDLPLTGPFTLNFGL</sequence>
<dbReference type="InterPro" id="IPR000322">
    <property type="entry name" value="Glyco_hydro_31_TIM"/>
</dbReference>
<dbReference type="PROSITE" id="PS00129">
    <property type="entry name" value="GLYCOSYL_HYDROL_F31_1"/>
    <property type="match status" value="1"/>
</dbReference>
<dbReference type="InterPro" id="IPR011013">
    <property type="entry name" value="Gal_mutarotase_sf_dom"/>
</dbReference>
<dbReference type="Pfam" id="PF01055">
    <property type="entry name" value="Glyco_hydro_31_2nd"/>
    <property type="match status" value="1"/>
</dbReference>
<keyword evidence="10" id="KW-0119">Carbohydrate metabolism</keyword>
<comment type="similarity">
    <text evidence="3 15">Belongs to the glycosyl hydrolase 31 family.</text>
</comment>
<dbReference type="GO" id="GO:0005576">
    <property type="term" value="C:extracellular region"/>
    <property type="evidence" value="ECO:0007669"/>
    <property type="project" value="UniProtKB-SubCell"/>
</dbReference>
<dbReference type="GO" id="GO:0071555">
    <property type="term" value="P:cell wall organization"/>
    <property type="evidence" value="ECO:0007669"/>
    <property type="project" value="UniProtKB-KW"/>
</dbReference>
<evidence type="ECO:0000256" key="12">
    <source>
        <dbReference type="ARBA" id="ARBA00023316"/>
    </source>
</evidence>
<organism evidence="21 22">
    <name type="scientific">Cylindrobasidium torrendii FP15055 ss-10</name>
    <dbReference type="NCBI Taxonomy" id="1314674"/>
    <lineage>
        <taxon>Eukaryota</taxon>
        <taxon>Fungi</taxon>
        <taxon>Dikarya</taxon>
        <taxon>Basidiomycota</taxon>
        <taxon>Agaricomycotina</taxon>
        <taxon>Agaricomycetes</taxon>
        <taxon>Agaricomycetidae</taxon>
        <taxon>Agaricales</taxon>
        <taxon>Marasmiineae</taxon>
        <taxon>Physalacriaceae</taxon>
        <taxon>Cylindrobasidium</taxon>
    </lineage>
</organism>
<evidence type="ECO:0000256" key="14">
    <source>
        <dbReference type="ARBA" id="ARBA00025512"/>
    </source>
</evidence>
<keyword evidence="6" id="KW-0964">Secreted</keyword>
<comment type="function">
    <text evidence="14">Glucosidase involved in the degradation of cellulosic biomass. Has both alpha- and beta-glucosidase activity.</text>
</comment>
<dbReference type="AlphaFoldDB" id="A0A0D7AXI7"/>
<evidence type="ECO:0000313" key="21">
    <source>
        <dbReference type="EMBL" id="KIY62937.1"/>
    </source>
</evidence>